<organism evidence="2 3">
    <name type="scientific">Microvirga makkahensis</name>
    <dbReference type="NCBI Taxonomy" id="1128670"/>
    <lineage>
        <taxon>Bacteria</taxon>
        <taxon>Pseudomonadati</taxon>
        <taxon>Pseudomonadota</taxon>
        <taxon>Alphaproteobacteria</taxon>
        <taxon>Hyphomicrobiales</taxon>
        <taxon>Methylobacteriaceae</taxon>
        <taxon>Microvirga</taxon>
    </lineage>
</organism>
<protein>
    <submittedName>
        <fullName evidence="2">Cupin domain-containing protein</fullName>
    </submittedName>
</protein>
<reference evidence="2 3" key="1">
    <citation type="submission" date="2019-12" db="EMBL/GenBank/DDBJ databases">
        <authorList>
            <person name="Yuan C.-G."/>
        </authorList>
    </citation>
    <scope>NUCLEOTIDE SEQUENCE [LARGE SCALE GENOMIC DNA]</scope>
    <source>
        <strain evidence="2 3">KCTC 23863</strain>
    </source>
</reference>
<evidence type="ECO:0000259" key="1">
    <source>
        <dbReference type="Pfam" id="PF07883"/>
    </source>
</evidence>
<evidence type="ECO:0000313" key="2">
    <source>
        <dbReference type="EMBL" id="MXQ13320.1"/>
    </source>
</evidence>
<proteinExistence type="predicted"/>
<dbReference type="Pfam" id="PF07883">
    <property type="entry name" value="Cupin_2"/>
    <property type="match status" value="1"/>
</dbReference>
<dbReference type="InterPro" id="IPR014710">
    <property type="entry name" value="RmlC-like_jellyroll"/>
</dbReference>
<dbReference type="Gene3D" id="2.60.120.10">
    <property type="entry name" value="Jelly Rolls"/>
    <property type="match status" value="1"/>
</dbReference>
<dbReference type="Proteomes" id="UP000436483">
    <property type="component" value="Unassembled WGS sequence"/>
</dbReference>
<feature type="domain" description="Cupin type-2" evidence="1">
    <location>
        <begin position="51"/>
        <end position="106"/>
    </location>
</feature>
<dbReference type="SUPFAM" id="SSF51182">
    <property type="entry name" value="RmlC-like cupins"/>
    <property type="match status" value="1"/>
</dbReference>
<gene>
    <name evidence="2" type="ORF">GR328_17980</name>
</gene>
<dbReference type="EMBL" id="WURB01000015">
    <property type="protein sequence ID" value="MXQ13320.1"/>
    <property type="molecule type" value="Genomic_DNA"/>
</dbReference>
<name>A0A7X3MUF2_9HYPH</name>
<dbReference type="InterPro" id="IPR013096">
    <property type="entry name" value="Cupin_2"/>
</dbReference>
<dbReference type="AlphaFoldDB" id="A0A7X3MUF2"/>
<keyword evidence="3" id="KW-1185">Reference proteome</keyword>
<comment type="caution">
    <text evidence="2">The sequence shown here is derived from an EMBL/GenBank/DDBJ whole genome shotgun (WGS) entry which is preliminary data.</text>
</comment>
<reference evidence="2 3" key="2">
    <citation type="submission" date="2020-01" db="EMBL/GenBank/DDBJ databases">
        <title>Microvirga sp. nov., an arsenate reduction bacterium isolated from Tibet hotspring sediments.</title>
        <authorList>
            <person name="Xian W.-D."/>
            <person name="Li W.-J."/>
        </authorList>
    </citation>
    <scope>NUCLEOTIDE SEQUENCE [LARGE SCALE GENOMIC DNA]</scope>
    <source>
        <strain evidence="2 3">KCTC 23863</strain>
    </source>
</reference>
<dbReference type="OrthoDB" id="9798585at2"/>
<evidence type="ECO:0000313" key="3">
    <source>
        <dbReference type="Proteomes" id="UP000436483"/>
    </source>
</evidence>
<dbReference type="CDD" id="cd06981">
    <property type="entry name" value="cupin_reut_a1446"/>
    <property type="match status" value="1"/>
</dbReference>
<dbReference type="InterPro" id="IPR011051">
    <property type="entry name" value="RmlC_Cupin_sf"/>
</dbReference>
<accession>A0A7X3MUF2</accession>
<sequence>MMDVTGNIFEHVSSGALDEEFTNLLAVEGLMIERIVSTGQASPPGFWYDQAWSEWVLVLSGSAGLLLEDEPTPRELKRGDYLLIPAGRRHRVEWTDATEPTLWLAVHFVPQPPARNQG</sequence>